<protein>
    <submittedName>
        <fullName evidence="1">Uncharacterized protein</fullName>
    </submittedName>
</protein>
<dbReference type="EMBL" id="KZ819193">
    <property type="protein sequence ID" value="PWZ00180.1"/>
    <property type="molecule type" value="Genomic_DNA"/>
</dbReference>
<dbReference type="AlphaFoldDB" id="A0A317XQL5"/>
<gene>
    <name evidence="1" type="ORF">BCV70DRAFT_223425</name>
</gene>
<evidence type="ECO:0000313" key="2">
    <source>
        <dbReference type="Proteomes" id="UP000246740"/>
    </source>
</evidence>
<dbReference type="InParanoid" id="A0A317XQL5"/>
<dbReference type="Proteomes" id="UP000246740">
    <property type="component" value="Unassembled WGS sequence"/>
</dbReference>
<reference evidence="1 2" key="1">
    <citation type="journal article" date="2018" name="Mol. Biol. Evol.">
        <title>Broad Genomic Sampling Reveals a Smut Pathogenic Ancestry of the Fungal Clade Ustilaginomycotina.</title>
        <authorList>
            <person name="Kijpornyongpan T."/>
            <person name="Mondo S.J."/>
            <person name="Barry K."/>
            <person name="Sandor L."/>
            <person name="Lee J."/>
            <person name="Lipzen A."/>
            <person name="Pangilinan J."/>
            <person name="LaButti K."/>
            <person name="Hainaut M."/>
            <person name="Henrissat B."/>
            <person name="Grigoriev I.V."/>
            <person name="Spatafora J.W."/>
            <person name="Aime M.C."/>
        </authorList>
    </citation>
    <scope>NUCLEOTIDE SEQUENCE [LARGE SCALE GENOMIC DNA]</scope>
    <source>
        <strain evidence="1 2">MCA 3645</strain>
    </source>
</reference>
<proteinExistence type="predicted"/>
<evidence type="ECO:0000313" key="1">
    <source>
        <dbReference type="EMBL" id="PWZ00180.1"/>
    </source>
</evidence>
<accession>A0A317XQL5</accession>
<keyword evidence="2" id="KW-1185">Reference proteome</keyword>
<sequence length="203" mass="23871">MLFCRRRLALHAATLWLLLLTAFMCGLLVPRIGAFSKIENESQVIQIIRQNPEYRLMLEYRNRWEELVDMFPNFSRRIHPGEVYRHTPLPIAEIAMYRWIHDPSSEPAWRFTLLVGRLEAVMEENRALLQGALAPVNVRRQHSQRLVTLLASQNAIANIWRHPVARERLNSASSRAMMDDYIHKTLRMQQLLDTAIRIINQHQ</sequence>
<name>A0A317XQL5_9BASI</name>
<organism evidence="1 2">
    <name type="scientific">Testicularia cyperi</name>
    <dbReference type="NCBI Taxonomy" id="1882483"/>
    <lineage>
        <taxon>Eukaryota</taxon>
        <taxon>Fungi</taxon>
        <taxon>Dikarya</taxon>
        <taxon>Basidiomycota</taxon>
        <taxon>Ustilaginomycotina</taxon>
        <taxon>Ustilaginomycetes</taxon>
        <taxon>Ustilaginales</taxon>
        <taxon>Anthracoideaceae</taxon>
        <taxon>Testicularia</taxon>
    </lineage>
</organism>